<protein>
    <recommendedName>
        <fullName evidence="2">Inner membrane protein YgaP-like transmembrane domain-containing protein</fullName>
    </recommendedName>
</protein>
<proteinExistence type="predicted"/>
<organism evidence="3 4">
    <name type="scientific">Flavobacterium lacus</name>
    <dbReference type="NCBI Taxonomy" id="1353778"/>
    <lineage>
        <taxon>Bacteria</taxon>
        <taxon>Pseudomonadati</taxon>
        <taxon>Bacteroidota</taxon>
        <taxon>Flavobacteriia</taxon>
        <taxon>Flavobacteriales</taxon>
        <taxon>Flavobacteriaceae</taxon>
        <taxon>Flavobacterium</taxon>
    </lineage>
</organism>
<evidence type="ECO:0000313" key="4">
    <source>
        <dbReference type="Proteomes" id="UP000249518"/>
    </source>
</evidence>
<dbReference type="Proteomes" id="UP000249518">
    <property type="component" value="Unassembled WGS sequence"/>
</dbReference>
<evidence type="ECO:0000259" key="2">
    <source>
        <dbReference type="Pfam" id="PF11127"/>
    </source>
</evidence>
<comment type="caution">
    <text evidence="3">The sequence shown here is derived from an EMBL/GenBank/DDBJ whole genome shotgun (WGS) entry which is preliminary data.</text>
</comment>
<dbReference type="Gene3D" id="6.10.140.1340">
    <property type="match status" value="1"/>
</dbReference>
<dbReference type="RefSeq" id="WP_112087389.1">
    <property type="nucleotide sequence ID" value="NZ_QLSV01000022.1"/>
</dbReference>
<sequence length="71" mass="7966">MKKNVGNTDRFVRVMFGIILLILFMSGAIENNLVQWIVLGVSMILIITAFATFCPLYALVGKSTCEVKRKK</sequence>
<dbReference type="EMBL" id="QLSV01000022">
    <property type="protein sequence ID" value="RAR46308.1"/>
    <property type="molecule type" value="Genomic_DNA"/>
</dbReference>
<gene>
    <name evidence="3" type="ORF">B0I10_1229</name>
</gene>
<name>A0A328WSF9_9FLAO</name>
<accession>A0A328WSF9</accession>
<dbReference type="AlphaFoldDB" id="A0A328WSF9"/>
<evidence type="ECO:0000256" key="1">
    <source>
        <dbReference type="SAM" id="Phobius"/>
    </source>
</evidence>
<dbReference type="Pfam" id="PF11127">
    <property type="entry name" value="YgaP-like_TM"/>
    <property type="match status" value="1"/>
</dbReference>
<dbReference type="OrthoDB" id="9804804at2"/>
<dbReference type="InterPro" id="IPR021309">
    <property type="entry name" value="YgaP-like_TM"/>
</dbReference>
<reference evidence="3 4" key="1">
    <citation type="submission" date="2018-06" db="EMBL/GenBank/DDBJ databases">
        <title>Genomic Encyclopedia of Type Strains, Phase III (KMG-III): the genomes of soil and plant-associated and newly described type strains.</title>
        <authorList>
            <person name="Whitman W."/>
        </authorList>
    </citation>
    <scope>NUCLEOTIDE SEQUENCE [LARGE SCALE GENOMIC DNA]</scope>
    <source>
        <strain evidence="3 4">CGMCC 1.12504</strain>
    </source>
</reference>
<keyword evidence="1" id="KW-0472">Membrane</keyword>
<evidence type="ECO:0000313" key="3">
    <source>
        <dbReference type="EMBL" id="RAR46308.1"/>
    </source>
</evidence>
<feature type="transmembrane region" description="Helical" evidence="1">
    <location>
        <begin position="35"/>
        <end position="60"/>
    </location>
</feature>
<feature type="domain" description="Inner membrane protein YgaP-like transmembrane" evidence="2">
    <location>
        <begin position="1"/>
        <end position="67"/>
    </location>
</feature>
<feature type="transmembrane region" description="Helical" evidence="1">
    <location>
        <begin position="12"/>
        <end position="29"/>
    </location>
</feature>
<keyword evidence="4" id="KW-1185">Reference proteome</keyword>
<keyword evidence="1" id="KW-1133">Transmembrane helix</keyword>
<keyword evidence="1" id="KW-0812">Transmembrane</keyword>